<comment type="caution">
    <text evidence="5">The sequence shown here is derived from an EMBL/GenBank/DDBJ whole genome shotgun (WGS) entry which is preliminary data.</text>
</comment>
<dbReference type="NCBIfam" id="TIGR02727">
    <property type="entry name" value="MTHFS_bact"/>
    <property type="match status" value="1"/>
</dbReference>
<dbReference type="RefSeq" id="WP_310304564.1">
    <property type="nucleotide sequence ID" value="NZ_BAAAPS010000005.1"/>
</dbReference>
<dbReference type="PANTHER" id="PTHR23407">
    <property type="entry name" value="ATPASE INHIBITOR/5-FORMYLTETRAHYDROFOLATE CYCLO-LIGASE"/>
    <property type="match status" value="1"/>
</dbReference>
<accession>A0ABU2BZE0</accession>
<dbReference type="GO" id="GO:0030272">
    <property type="term" value="F:5-formyltetrahydrofolate cyclo-ligase activity"/>
    <property type="evidence" value="ECO:0007669"/>
    <property type="project" value="UniProtKB-EC"/>
</dbReference>
<evidence type="ECO:0000256" key="4">
    <source>
        <dbReference type="RuleBase" id="RU361279"/>
    </source>
</evidence>
<comment type="similarity">
    <text evidence="1 4">Belongs to the 5-formyltetrahydrofolate cyclo-ligase family.</text>
</comment>
<dbReference type="EC" id="6.3.3.2" evidence="4"/>
<dbReference type="Proteomes" id="UP001183648">
    <property type="component" value="Unassembled WGS sequence"/>
</dbReference>
<keyword evidence="3 4" id="KW-0067">ATP-binding</keyword>
<keyword evidence="2 4" id="KW-0547">Nucleotide-binding</keyword>
<gene>
    <name evidence="5" type="ORF">J2S63_003323</name>
</gene>
<dbReference type="EMBL" id="JAVDYG010000001">
    <property type="protein sequence ID" value="MDR7363770.1"/>
    <property type="molecule type" value="Genomic_DNA"/>
</dbReference>
<dbReference type="PANTHER" id="PTHR23407:SF1">
    <property type="entry name" value="5-FORMYLTETRAHYDROFOLATE CYCLO-LIGASE"/>
    <property type="match status" value="1"/>
</dbReference>
<keyword evidence="6" id="KW-1185">Reference proteome</keyword>
<proteinExistence type="inferred from homology"/>
<dbReference type="PIRSF" id="PIRSF006806">
    <property type="entry name" value="FTHF_cligase"/>
    <property type="match status" value="1"/>
</dbReference>
<dbReference type="SUPFAM" id="SSF100950">
    <property type="entry name" value="NagB/RpiA/CoA transferase-like"/>
    <property type="match status" value="1"/>
</dbReference>
<evidence type="ECO:0000256" key="2">
    <source>
        <dbReference type="ARBA" id="ARBA00022741"/>
    </source>
</evidence>
<evidence type="ECO:0000256" key="3">
    <source>
        <dbReference type="ARBA" id="ARBA00022840"/>
    </source>
</evidence>
<reference evidence="5 6" key="1">
    <citation type="submission" date="2023-07" db="EMBL/GenBank/DDBJ databases">
        <title>Sequencing the genomes of 1000 actinobacteria strains.</title>
        <authorList>
            <person name="Klenk H.-P."/>
        </authorList>
    </citation>
    <scope>NUCLEOTIDE SEQUENCE [LARGE SCALE GENOMIC DNA]</scope>
    <source>
        <strain evidence="5 6">DSM 19426</strain>
    </source>
</reference>
<evidence type="ECO:0000313" key="6">
    <source>
        <dbReference type="Proteomes" id="UP001183648"/>
    </source>
</evidence>
<organism evidence="5 6">
    <name type="scientific">Nocardioides marmoribigeumensis</name>
    <dbReference type="NCBI Taxonomy" id="433649"/>
    <lineage>
        <taxon>Bacteria</taxon>
        <taxon>Bacillati</taxon>
        <taxon>Actinomycetota</taxon>
        <taxon>Actinomycetes</taxon>
        <taxon>Propionibacteriales</taxon>
        <taxon>Nocardioidaceae</taxon>
        <taxon>Nocardioides</taxon>
    </lineage>
</organism>
<comment type="cofactor">
    <cofactor evidence="4">
        <name>Mg(2+)</name>
        <dbReference type="ChEBI" id="CHEBI:18420"/>
    </cofactor>
</comment>
<dbReference type="InterPro" id="IPR024185">
    <property type="entry name" value="FTHF_cligase-like_sf"/>
</dbReference>
<dbReference type="Pfam" id="PF01812">
    <property type="entry name" value="5-FTHF_cyc-lig"/>
    <property type="match status" value="1"/>
</dbReference>
<dbReference type="Gene3D" id="3.40.50.10420">
    <property type="entry name" value="NagB/RpiA/CoA transferase-like"/>
    <property type="match status" value="1"/>
</dbReference>
<dbReference type="InterPro" id="IPR037171">
    <property type="entry name" value="NagB/RpiA_transferase-like"/>
</dbReference>
<dbReference type="InterPro" id="IPR002698">
    <property type="entry name" value="FTHF_cligase"/>
</dbReference>
<keyword evidence="4" id="KW-0460">Magnesium</keyword>
<evidence type="ECO:0000313" key="5">
    <source>
        <dbReference type="EMBL" id="MDR7363770.1"/>
    </source>
</evidence>
<name>A0ABU2BZE0_9ACTN</name>
<protein>
    <recommendedName>
        <fullName evidence="4">5-formyltetrahydrofolate cyclo-ligase</fullName>
        <ecNumber evidence="4">6.3.3.2</ecNumber>
    </recommendedName>
</protein>
<keyword evidence="4" id="KW-0479">Metal-binding</keyword>
<comment type="catalytic activity">
    <reaction evidence="4">
        <text>(6S)-5-formyl-5,6,7,8-tetrahydrofolate + ATP = (6R)-5,10-methenyltetrahydrofolate + ADP + phosphate</text>
        <dbReference type="Rhea" id="RHEA:10488"/>
        <dbReference type="ChEBI" id="CHEBI:30616"/>
        <dbReference type="ChEBI" id="CHEBI:43474"/>
        <dbReference type="ChEBI" id="CHEBI:57455"/>
        <dbReference type="ChEBI" id="CHEBI:57457"/>
        <dbReference type="ChEBI" id="CHEBI:456216"/>
        <dbReference type="EC" id="6.3.3.2"/>
    </reaction>
</comment>
<keyword evidence="5" id="KW-0436">Ligase</keyword>
<sequence>MALEHGAAAAKTALRDQILTARGRRSLLQQREDAEAIASHLLACTPVRRAATVAAYVSVGREPGTGPLIDGLRAAGKRVVVPVLLGDNDLDWAEYTGPDDLVSGGRGTLQPATRRLGPESIGTADVVLTPGLAVSTEGHRLGRGGGSYDRALGRVPVGTFTCTLLYDGEWPLEVPVDPHDRRVTAVATPGGVSPCGRA</sequence>
<evidence type="ECO:0000256" key="1">
    <source>
        <dbReference type="ARBA" id="ARBA00010638"/>
    </source>
</evidence>